<dbReference type="STRING" id="1038014.SAMN04487910_0847"/>
<protein>
    <submittedName>
        <fullName evidence="3">Uncharacterized conserved protein YndB, AHSA1/START domain</fullName>
    </submittedName>
</protein>
<dbReference type="RefSeq" id="WP_091405958.1">
    <property type="nucleotide sequence ID" value="NZ_FOAB01000001.1"/>
</dbReference>
<dbReference type="Gene3D" id="3.30.530.20">
    <property type="match status" value="1"/>
</dbReference>
<evidence type="ECO:0000256" key="1">
    <source>
        <dbReference type="ARBA" id="ARBA00006817"/>
    </source>
</evidence>
<dbReference type="EMBL" id="FOAB01000001">
    <property type="protein sequence ID" value="SEK57074.1"/>
    <property type="molecule type" value="Genomic_DNA"/>
</dbReference>
<name>A0A1H7I3Z3_AQUAM</name>
<dbReference type="Pfam" id="PF08327">
    <property type="entry name" value="AHSA1"/>
    <property type="match status" value="1"/>
</dbReference>
<dbReference type="InterPro" id="IPR023393">
    <property type="entry name" value="START-like_dom_sf"/>
</dbReference>
<gene>
    <name evidence="3" type="ORF">SAMN04487910_0847</name>
</gene>
<accession>A0A1H7I3Z3</accession>
<dbReference type="InterPro" id="IPR013538">
    <property type="entry name" value="ASHA1/2-like_C"/>
</dbReference>
<dbReference type="Proteomes" id="UP000198521">
    <property type="component" value="Unassembled WGS sequence"/>
</dbReference>
<comment type="similarity">
    <text evidence="1">Belongs to the AHA1 family.</text>
</comment>
<dbReference type="OrthoDB" id="384974at2"/>
<evidence type="ECO:0000259" key="2">
    <source>
        <dbReference type="Pfam" id="PF08327"/>
    </source>
</evidence>
<reference evidence="3 4" key="1">
    <citation type="submission" date="2016-10" db="EMBL/GenBank/DDBJ databases">
        <authorList>
            <person name="de Groot N.N."/>
        </authorList>
    </citation>
    <scope>NUCLEOTIDE SEQUENCE [LARGE SCALE GENOMIC DNA]</scope>
    <source>
        <strain evidence="3 4">DSM 25232</strain>
    </source>
</reference>
<proteinExistence type="inferred from homology"/>
<dbReference type="AlphaFoldDB" id="A0A1H7I3Z3"/>
<evidence type="ECO:0000313" key="3">
    <source>
        <dbReference type="EMBL" id="SEK57074.1"/>
    </source>
</evidence>
<dbReference type="SUPFAM" id="SSF55961">
    <property type="entry name" value="Bet v1-like"/>
    <property type="match status" value="1"/>
</dbReference>
<organism evidence="3 4">
    <name type="scientific">Aquimarina amphilecti</name>
    <dbReference type="NCBI Taxonomy" id="1038014"/>
    <lineage>
        <taxon>Bacteria</taxon>
        <taxon>Pseudomonadati</taxon>
        <taxon>Bacteroidota</taxon>
        <taxon>Flavobacteriia</taxon>
        <taxon>Flavobacteriales</taxon>
        <taxon>Flavobacteriaceae</taxon>
        <taxon>Aquimarina</taxon>
    </lineage>
</organism>
<keyword evidence="4" id="KW-1185">Reference proteome</keyword>
<evidence type="ECO:0000313" key="4">
    <source>
        <dbReference type="Proteomes" id="UP000198521"/>
    </source>
</evidence>
<sequence length="149" mass="17261">MNDLNKRTLSLTRTFNAPIKLVWQAWTQPEHIAQWWGPKGMKTKVLSHDFNIGGKWEYSMLMPDGNEFIADGVYIEIIEFQKIISSANFKPMTEGVEIQALFEADGDQTNFTFNVVHPTEEYCLQQEKMGFMNGWGSVFDRLKEFVETI</sequence>
<feature type="domain" description="Activator of Hsp90 ATPase homologue 1/2-like C-terminal" evidence="2">
    <location>
        <begin position="16"/>
        <end position="147"/>
    </location>
</feature>